<evidence type="ECO:0000313" key="6">
    <source>
        <dbReference type="EMBL" id="POR37483.1"/>
    </source>
</evidence>
<dbReference type="STRING" id="94208.A0A2S4L4V8"/>
<evidence type="ECO:0000313" key="7">
    <source>
        <dbReference type="Proteomes" id="UP000237481"/>
    </source>
</evidence>
<dbReference type="SUPFAM" id="SSF52540">
    <property type="entry name" value="P-loop containing nucleoside triphosphate hydrolases"/>
    <property type="match status" value="1"/>
</dbReference>
<feature type="repeat" description="ANK" evidence="2">
    <location>
        <begin position="1128"/>
        <end position="1161"/>
    </location>
</feature>
<evidence type="ECO:0000259" key="4">
    <source>
        <dbReference type="Pfam" id="PF22939"/>
    </source>
</evidence>
<gene>
    <name evidence="6" type="ORF">TPAR_02314</name>
</gene>
<dbReference type="Pfam" id="PF24883">
    <property type="entry name" value="NPHP3_N"/>
    <property type="match status" value="1"/>
</dbReference>
<name>A0A2S4L4V8_9HYPO</name>
<dbReference type="OrthoDB" id="5142935at2759"/>
<evidence type="ECO:0000259" key="3">
    <source>
        <dbReference type="Pfam" id="PF01048"/>
    </source>
</evidence>
<proteinExistence type="predicted"/>
<dbReference type="InterPro" id="IPR056884">
    <property type="entry name" value="NPHP3-like_N"/>
</dbReference>
<keyword evidence="2" id="KW-0040">ANK repeat</keyword>
<evidence type="ECO:0000256" key="1">
    <source>
        <dbReference type="ARBA" id="ARBA00022737"/>
    </source>
</evidence>
<dbReference type="Gene3D" id="3.40.50.1580">
    <property type="entry name" value="Nucleoside phosphorylase domain"/>
    <property type="match status" value="1"/>
</dbReference>
<dbReference type="SMART" id="SM00248">
    <property type="entry name" value="ANK"/>
    <property type="match status" value="10"/>
</dbReference>
<keyword evidence="1" id="KW-0677">Repeat</keyword>
<dbReference type="Pfam" id="PF12796">
    <property type="entry name" value="Ank_2"/>
    <property type="match status" value="4"/>
</dbReference>
<dbReference type="GO" id="GO:0009116">
    <property type="term" value="P:nucleoside metabolic process"/>
    <property type="evidence" value="ECO:0007669"/>
    <property type="project" value="InterPro"/>
</dbReference>
<dbReference type="InterPro" id="IPR027417">
    <property type="entry name" value="P-loop_NTPase"/>
</dbReference>
<dbReference type="PANTHER" id="PTHR46082">
    <property type="entry name" value="ATP/GTP-BINDING PROTEIN-RELATED"/>
    <property type="match status" value="1"/>
</dbReference>
<sequence length="1220" mass="135198">MANPHDYTVGWICAITTEYVAAQAFLDEEHEGPEFVSTNDNNDYTLGRIGRHNVVITVLPHGEYGISSAAGVARDMLHSFPNVRIGLMVGIGGGAPSPKNDIRLGDVVVSASGVRKCGVFQYDFGKAMQDQEFQETGFLNQPPSILRAAVNGLMAQYEGKGHRLEETIENILEKRPRLRKKYKRPEPSTDRLYRPNIVHPANDESSCAAACGDDLSTLILRAERTEDEHNPAIHYGLIASANTLMKDALIRDELARKKDVLCFEMEAAGLMNHFPCLVIRGICDYSDSHKNKEWQGYGAMTAAAYAKDLLCRITPNRIEAEKKISEVLSVVREGIDCLVRKPHHQEYESIIEWLTPADYARQQTDFFNRRQQGTGQWLLDTEKFQTWVKTKGQTLYCPGIPGAGKTILTSIVVNNLQDRFQNDASLGIAYIYCNFRRPDEQTAKDLLASLLKQLTRDLPAFPDSVKSLHNKHKDRRSRPSFEEISSALQSVTALYSRSFVLIDALDECRASDGSRTRFLAEVFKLQARSGTNIFATSRFIPEIDTKFEGSISLKISAAEEDVRRYLHSCIPRWPAFVRRSPGLQEEVKSGIVHSVQGMFLLAQLHADSLVGKTTVKAVRSALAKLPSGSDAYDHAYETAMERIQKHVADQKQLATQVLLWITCARRPLTISELQHALAVEVGETRLDEDNLAELEEMVSVCAGLVTIDEQSYIIRLVHYTTQQYFDKNRAKWFPNAEADIATTCVTYLSFNVFESGFCPTDEEFEERLRSNPLYDYAANHWGHHAREASTLCQESIHFLVSGAKVESASQALMAVQRGYSQRVPRHMTGLHLVAYFGIENSAGMLISRNYGDSMDSYGRTPLSYAAEKGHAAVAKLLLDTGRVDIDARDIKYATKEAHEAIVELLLATGKVDIDARDAKFGQTPLSWAAEQGYAAVVKLLLDTGRVDANVEDIRHGRTPLSWAAERGHEAVVKLLLNPGRADADVKDIWHGRTPLSWATKKGHAAIVKLLLEEGANAQSRDKYGRTPLTWAAEKGYTAVVKLLLDTGKVDVNLTDEDYDQTPLSYGAVYGHAAVVKLLLETDGIDVNSKDKYCGQTPLSWAARNTHAAVVTLLLKTKGIDVNSKDTEYGRTPLSWAAGEGHETIVRLLLDANGIDVDSADNAYGQTPLSIAAENGHTAIVRLLLEKGANTDSKDTKGRTPLSWAAEKGHQAIVKLLLDAN</sequence>
<dbReference type="SUPFAM" id="SSF53167">
    <property type="entry name" value="Purine and uridine phosphorylases"/>
    <property type="match status" value="1"/>
</dbReference>
<dbReference type="Pfam" id="PF22939">
    <property type="entry name" value="WHD_GPIID"/>
    <property type="match status" value="1"/>
</dbReference>
<comment type="caution">
    <text evidence="6">The sequence shown here is derived from an EMBL/GenBank/DDBJ whole genome shotgun (WGS) entry which is preliminary data.</text>
</comment>
<dbReference type="AlphaFoldDB" id="A0A2S4L4V8"/>
<feature type="domain" description="Nephrocystin 3-like N-terminal" evidence="5">
    <location>
        <begin position="373"/>
        <end position="538"/>
    </location>
</feature>
<dbReference type="InterPro" id="IPR054471">
    <property type="entry name" value="GPIID_WHD"/>
</dbReference>
<feature type="domain" description="Nucleoside phosphorylase" evidence="3">
    <location>
        <begin position="12"/>
        <end position="294"/>
    </location>
</feature>
<feature type="repeat" description="ANK" evidence="2">
    <location>
        <begin position="1093"/>
        <end position="1126"/>
    </location>
</feature>
<dbReference type="PROSITE" id="PS50297">
    <property type="entry name" value="ANK_REP_REGION"/>
    <property type="match status" value="8"/>
</dbReference>
<dbReference type="Gene3D" id="1.25.40.20">
    <property type="entry name" value="Ankyrin repeat-containing domain"/>
    <property type="match status" value="5"/>
</dbReference>
<feature type="repeat" description="ANK" evidence="2">
    <location>
        <begin position="1023"/>
        <end position="1047"/>
    </location>
</feature>
<dbReference type="PANTHER" id="PTHR46082:SF11">
    <property type="entry name" value="AAA+ ATPASE DOMAIN-CONTAINING PROTEIN-RELATED"/>
    <property type="match status" value="1"/>
</dbReference>
<dbReference type="InterPro" id="IPR035994">
    <property type="entry name" value="Nucleoside_phosphorylase_sf"/>
</dbReference>
<dbReference type="GO" id="GO:0003824">
    <property type="term" value="F:catalytic activity"/>
    <property type="evidence" value="ECO:0007669"/>
    <property type="project" value="InterPro"/>
</dbReference>
<feature type="repeat" description="ANK" evidence="2">
    <location>
        <begin position="1163"/>
        <end position="1195"/>
    </location>
</feature>
<protein>
    <submittedName>
        <fullName evidence="6">Uncharacterized protein</fullName>
    </submittedName>
</protein>
<dbReference type="Pfam" id="PF00023">
    <property type="entry name" value="Ank"/>
    <property type="match status" value="1"/>
</dbReference>
<dbReference type="Proteomes" id="UP000237481">
    <property type="component" value="Unassembled WGS sequence"/>
</dbReference>
<feature type="repeat" description="ANK" evidence="2">
    <location>
        <begin position="990"/>
        <end position="1022"/>
    </location>
</feature>
<dbReference type="InterPro" id="IPR002110">
    <property type="entry name" value="Ankyrin_rpt"/>
</dbReference>
<dbReference type="PRINTS" id="PR01415">
    <property type="entry name" value="ANKYRIN"/>
</dbReference>
<feature type="repeat" description="ANK" evidence="2">
    <location>
        <begin position="1196"/>
        <end position="1220"/>
    </location>
</feature>
<dbReference type="SUPFAM" id="SSF48403">
    <property type="entry name" value="Ankyrin repeat"/>
    <property type="match status" value="1"/>
</dbReference>
<keyword evidence="7" id="KW-1185">Reference proteome</keyword>
<dbReference type="InterPro" id="IPR036770">
    <property type="entry name" value="Ankyrin_rpt-contain_sf"/>
</dbReference>
<dbReference type="Gene3D" id="3.40.50.300">
    <property type="entry name" value="P-loop containing nucleotide triphosphate hydrolases"/>
    <property type="match status" value="1"/>
</dbReference>
<dbReference type="InterPro" id="IPR053137">
    <property type="entry name" value="NLR-like"/>
</dbReference>
<dbReference type="PROSITE" id="PS50088">
    <property type="entry name" value="ANK_REPEAT"/>
    <property type="match status" value="9"/>
</dbReference>
<accession>A0A2S4L4V8</accession>
<organism evidence="6 7">
    <name type="scientific">Tolypocladium paradoxum</name>
    <dbReference type="NCBI Taxonomy" id="94208"/>
    <lineage>
        <taxon>Eukaryota</taxon>
        <taxon>Fungi</taxon>
        <taxon>Dikarya</taxon>
        <taxon>Ascomycota</taxon>
        <taxon>Pezizomycotina</taxon>
        <taxon>Sordariomycetes</taxon>
        <taxon>Hypocreomycetidae</taxon>
        <taxon>Hypocreales</taxon>
        <taxon>Ophiocordycipitaceae</taxon>
        <taxon>Tolypocladium</taxon>
    </lineage>
</organism>
<feature type="repeat" description="ANK" evidence="2">
    <location>
        <begin position="857"/>
        <end position="881"/>
    </location>
</feature>
<feature type="repeat" description="ANK" evidence="2">
    <location>
        <begin position="955"/>
        <end position="979"/>
    </location>
</feature>
<feature type="domain" description="GPI inositol-deacylase winged helix" evidence="4">
    <location>
        <begin position="648"/>
        <end position="728"/>
    </location>
</feature>
<evidence type="ECO:0000256" key="2">
    <source>
        <dbReference type="PROSITE-ProRule" id="PRU00023"/>
    </source>
</evidence>
<feature type="repeat" description="ANK" evidence="2">
    <location>
        <begin position="920"/>
        <end position="944"/>
    </location>
</feature>
<dbReference type="InterPro" id="IPR000845">
    <property type="entry name" value="Nucleoside_phosphorylase_d"/>
</dbReference>
<dbReference type="Pfam" id="PF01048">
    <property type="entry name" value="PNP_UDP_1"/>
    <property type="match status" value="1"/>
</dbReference>
<reference evidence="6 7" key="1">
    <citation type="submission" date="2018-01" db="EMBL/GenBank/DDBJ databases">
        <title>Harnessing the power of phylogenomics to disentangle the directionality and signatures of interkingdom host jumping in the parasitic fungal genus Tolypocladium.</title>
        <authorList>
            <person name="Quandt C.A."/>
            <person name="Patterson W."/>
            <person name="Spatafora J.W."/>
        </authorList>
    </citation>
    <scope>NUCLEOTIDE SEQUENCE [LARGE SCALE GENOMIC DNA]</scope>
    <source>
        <strain evidence="6 7">NRBC 100945</strain>
    </source>
</reference>
<dbReference type="Pfam" id="PF13606">
    <property type="entry name" value="Ank_3"/>
    <property type="match status" value="1"/>
</dbReference>
<evidence type="ECO:0000259" key="5">
    <source>
        <dbReference type="Pfam" id="PF24883"/>
    </source>
</evidence>
<dbReference type="EMBL" id="PKSG01000245">
    <property type="protein sequence ID" value="POR37483.1"/>
    <property type="molecule type" value="Genomic_DNA"/>
</dbReference>